<dbReference type="CDD" id="cd19087">
    <property type="entry name" value="AKR_AKR12A1_B1_C1"/>
    <property type="match status" value="1"/>
</dbReference>
<name>A0A9X4AUP0_9BACT</name>
<dbReference type="AlphaFoldDB" id="A0A9X4AUP0"/>
<keyword evidence="1" id="KW-0560">Oxidoreductase</keyword>
<dbReference type="EMBL" id="JAGTJJ010000029">
    <property type="protein sequence ID" value="MDC3985463.1"/>
    <property type="molecule type" value="Genomic_DNA"/>
</dbReference>
<dbReference type="InterPro" id="IPR023210">
    <property type="entry name" value="NADP_OxRdtase_dom"/>
</dbReference>
<proteinExistence type="predicted"/>
<dbReference type="PANTHER" id="PTHR43364:SF5">
    <property type="entry name" value="REDUCTASE"/>
    <property type="match status" value="1"/>
</dbReference>
<dbReference type="SUPFAM" id="SSF51430">
    <property type="entry name" value="NAD(P)-linked oxidoreductase"/>
    <property type="match status" value="1"/>
</dbReference>
<keyword evidence="4" id="KW-1185">Reference proteome</keyword>
<dbReference type="Pfam" id="PF00248">
    <property type="entry name" value="Aldo_ket_red"/>
    <property type="match status" value="1"/>
</dbReference>
<feature type="domain" description="NADP-dependent oxidoreductase" evidence="2">
    <location>
        <begin position="15"/>
        <end position="309"/>
    </location>
</feature>
<evidence type="ECO:0000313" key="4">
    <source>
        <dbReference type="Proteomes" id="UP001151081"/>
    </source>
</evidence>
<dbReference type="GO" id="GO:0016491">
    <property type="term" value="F:oxidoreductase activity"/>
    <property type="evidence" value="ECO:0007669"/>
    <property type="project" value="UniProtKB-KW"/>
</dbReference>
<dbReference type="InterPro" id="IPR036812">
    <property type="entry name" value="NAD(P)_OxRdtase_dom_sf"/>
</dbReference>
<dbReference type="RefSeq" id="WP_272428234.1">
    <property type="nucleotide sequence ID" value="NZ_JAGTJJ010000029.1"/>
</dbReference>
<organism evidence="3 4">
    <name type="scientific">Polyangium jinanense</name>
    <dbReference type="NCBI Taxonomy" id="2829994"/>
    <lineage>
        <taxon>Bacteria</taxon>
        <taxon>Pseudomonadati</taxon>
        <taxon>Myxococcota</taxon>
        <taxon>Polyangia</taxon>
        <taxon>Polyangiales</taxon>
        <taxon>Polyangiaceae</taxon>
        <taxon>Polyangium</taxon>
    </lineage>
</organism>
<gene>
    <name evidence="3" type="ORF">KEG57_33600</name>
</gene>
<dbReference type="FunFam" id="3.20.20.100:FF:000004">
    <property type="entry name" value="Oxidoreductase, aldo/keto reductase"/>
    <property type="match status" value="1"/>
</dbReference>
<comment type="caution">
    <text evidence="3">The sequence shown here is derived from an EMBL/GenBank/DDBJ whole genome shotgun (WGS) entry which is preliminary data.</text>
</comment>
<sequence length="323" mass="35931">MQYTRLGRTALKVSRLCLGTMNFGPQTSEEDSFRIMDRALELGINFFDTANVYGWKKGEGWTEQIVGRWFAQGGGRREKTVIATKVYGGMGDWPNTSRLSALHIRQACEESLRRLQTDHIDIYQMHHVDRDAPWDEIWQAMEVLVQQGKVIYVGSSNFAGWHIAQANEAAKSRHFLGLVSEQSLYNLIDRTIELEVIPACEHYGLGLIPWSPLKGGILGGALKKEKEGRLATDFAQKNLAKYREKLEQFEALAEGLGKPAADVGLAWLLAQPVVTAPIIGPRTIEQLDGTVRALDLKLDPATLKKLDEIFPGPGGAAPEAYAW</sequence>
<evidence type="ECO:0000259" key="2">
    <source>
        <dbReference type="Pfam" id="PF00248"/>
    </source>
</evidence>
<evidence type="ECO:0000256" key="1">
    <source>
        <dbReference type="ARBA" id="ARBA00023002"/>
    </source>
</evidence>
<dbReference type="PANTHER" id="PTHR43364">
    <property type="entry name" value="NADH-SPECIFIC METHYLGLYOXAL REDUCTASE-RELATED"/>
    <property type="match status" value="1"/>
</dbReference>
<protein>
    <submittedName>
        <fullName evidence="3">Aldo/keto reductase</fullName>
    </submittedName>
</protein>
<dbReference type="Proteomes" id="UP001151081">
    <property type="component" value="Unassembled WGS sequence"/>
</dbReference>
<dbReference type="GO" id="GO:0005829">
    <property type="term" value="C:cytosol"/>
    <property type="evidence" value="ECO:0007669"/>
    <property type="project" value="TreeGrafter"/>
</dbReference>
<dbReference type="InterPro" id="IPR050523">
    <property type="entry name" value="AKR_Detox_Biosynth"/>
</dbReference>
<accession>A0A9X4AUP0</accession>
<evidence type="ECO:0000313" key="3">
    <source>
        <dbReference type="EMBL" id="MDC3985463.1"/>
    </source>
</evidence>
<reference evidence="3 4" key="1">
    <citation type="submission" date="2021-04" db="EMBL/GenBank/DDBJ databases">
        <title>Genome analysis of Polyangium sp.</title>
        <authorList>
            <person name="Li Y."/>
            <person name="Wang J."/>
        </authorList>
    </citation>
    <scope>NUCLEOTIDE SEQUENCE [LARGE SCALE GENOMIC DNA]</scope>
    <source>
        <strain evidence="3 4">SDU14</strain>
    </source>
</reference>
<dbReference type="Gene3D" id="3.20.20.100">
    <property type="entry name" value="NADP-dependent oxidoreductase domain"/>
    <property type="match status" value="1"/>
</dbReference>